<comment type="catalytic activity">
    <reaction evidence="1 5 6">
        <text>[protein]-peptidylproline (omega=180) = [protein]-peptidylproline (omega=0)</text>
        <dbReference type="Rhea" id="RHEA:16237"/>
        <dbReference type="Rhea" id="RHEA-COMP:10747"/>
        <dbReference type="Rhea" id="RHEA-COMP:10748"/>
        <dbReference type="ChEBI" id="CHEBI:83833"/>
        <dbReference type="ChEBI" id="CHEBI:83834"/>
        <dbReference type="EC" id="5.2.1.8"/>
    </reaction>
</comment>
<evidence type="ECO:0000313" key="8">
    <source>
        <dbReference type="EMBL" id="TFU01513.1"/>
    </source>
</evidence>
<name>A0A4Y9EL61_9SPHN</name>
<dbReference type="FunFam" id="3.10.50.40:FF:000006">
    <property type="entry name" value="Peptidyl-prolyl cis-trans isomerase"/>
    <property type="match status" value="1"/>
</dbReference>
<evidence type="ECO:0000256" key="1">
    <source>
        <dbReference type="ARBA" id="ARBA00000971"/>
    </source>
</evidence>
<keyword evidence="3 5" id="KW-0697">Rotamase</keyword>
<dbReference type="InterPro" id="IPR001179">
    <property type="entry name" value="PPIase_FKBP_dom"/>
</dbReference>
<dbReference type="Pfam" id="PF00254">
    <property type="entry name" value="FKBP_C"/>
    <property type="match status" value="1"/>
</dbReference>
<proteinExistence type="inferred from homology"/>
<dbReference type="SUPFAM" id="SSF54534">
    <property type="entry name" value="FKBP-like"/>
    <property type="match status" value="1"/>
</dbReference>
<dbReference type="InterPro" id="IPR046357">
    <property type="entry name" value="PPIase_dom_sf"/>
</dbReference>
<dbReference type="PANTHER" id="PTHR43811">
    <property type="entry name" value="FKBP-TYPE PEPTIDYL-PROLYL CIS-TRANS ISOMERASE FKPA"/>
    <property type="match status" value="1"/>
</dbReference>
<dbReference type="PROSITE" id="PS50059">
    <property type="entry name" value="FKBP_PPIASE"/>
    <property type="match status" value="1"/>
</dbReference>
<dbReference type="GO" id="GO:0003755">
    <property type="term" value="F:peptidyl-prolyl cis-trans isomerase activity"/>
    <property type="evidence" value="ECO:0007669"/>
    <property type="project" value="UniProtKB-UniRule"/>
</dbReference>
<dbReference type="EC" id="5.2.1.8" evidence="6"/>
<dbReference type="Proteomes" id="UP000297737">
    <property type="component" value="Unassembled WGS sequence"/>
</dbReference>
<evidence type="ECO:0000256" key="3">
    <source>
        <dbReference type="ARBA" id="ARBA00023110"/>
    </source>
</evidence>
<protein>
    <recommendedName>
        <fullName evidence="6">Peptidyl-prolyl cis-trans isomerase</fullName>
        <ecNumber evidence="6">5.2.1.8</ecNumber>
    </recommendedName>
</protein>
<evidence type="ECO:0000256" key="6">
    <source>
        <dbReference type="RuleBase" id="RU003915"/>
    </source>
</evidence>
<evidence type="ECO:0000259" key="7">
    <source>
        <dbReference type="PROSITE" id="PS50059"/>
    </source>
</evidence>
<keyword evidence="9" id="KW-1185">Reference proteome</keyword>
<comment type="caution">
    <text evidence="8">The sequence shown here is derived from an EMBL/GenBank/DDBJ whole genome shotgun (WGS) entry which is preliminary data.</text>
</comment>
<comment type="similarity">
    <text evidence="2 6">Belongs to the FKBP-type PPIase family.</text>
</comment>
<dbReference type="OrthoDB" id="9812109at2"/>
<evidence type="ECO:0000256" key="4">
    <source>
        <dbReference type="ARBA" id="ARBA00023235"/>
    </source>
</evidence>
<gene>
    <name evidence="8" type="ORF">EUV02_13300</name>
</gene>
<dbReference type="EMBL" id="SIHO01000003">
    <property type="protein sequence ID" value="TFU01513.1"/>
    <property type="molecule type" value="Genomic_DNA"/>
</dbReference>
<evidence type="ECO:0000313" key="9">
    <source>
        <dbReference type="Proteomes" id="UP000297737"/>
    </source>
</evidence>
<dbReference type="Gene3D" id="3.10.50.40">
    <property type="match status" value="1"/>
</dbReference>
<dbReference type="PANTHER" id="PTHR43811:SF19">
    <property type="entry name" value="39 KDA FK506-BINDING NUCLEAR PROTEIN"/>
    <property type="match status" value="1"/>
</dbReference>
<evidence type="ECO:0000256" key="5">
    <source>
        <dbReference type="PROSITE-ProRule" id="PRU00277"/>
    </source>
</evidence>
<accession>A0A4Y9EL61</accession>
<feature type="domain" description="PPIase FKBP-type" evidence="7">
    <location>
        <begin position="33"/>
        <end position="125"/>
    </location>
</feature>
<reference evidence="8 9" key="1">
    <citation type="submission" date="2019-02" db="EMBL/GenBank/DDBJ databases">
        <title>Polymorphobacter sp. isolated from the lake at the Tibet of China.</title>
        <authorList>
            <person name="Li A."/>
        </authorList>
    </citation>
    <scope>NUCLEOTIDE SEQUENCE [LARGE SCALE GENOMIC DNA]</scope>
    <source>
        <strain evidence="8 9">DJ1R-1</strain>
    </source>
</reference>
<sequence>MAAAPPQAAVVVQSNGVRVIDTKLGTGAEAKPGSLVVVHYTGWIYQDGGKGKQFDTSRTRGNPFVFTVGGSEVIEGWDTGLVGMKVGGTRTLIIPPAAGYGERGAGSDIPPNATLLFEIELLEVQ</sequence>
<organism evidence="8 9">
    <name type="scientific">Glacieibacterium arshaanense</name>
    <dbReference type="NCBI Taxonomy" id="2511025"/>
    <lineage>
        <taxon>Bacteria</taxon>
        <taxon>Pseudomonadati</taxon>
        <taxon>Pseudomonadota</taxon>
        <taxon>Alphaproteobacteria</taxon>
        <taxon>Sphingomonadales</taxon>
        <taxon>Sphingosinicellaceae</taxon>
        <taxon>Glacieibacterium</taxon>
    </lineage>
</organism>
<evidence type="ECO:0000256" key="2">
    <source>
        <dbReference type="ARBA" id="ARBA00006577"/>
    </source>
</evidence>
<keyword evidence="4 5" id="KW-0413">Isomerase</keyword>
<dbReference type="AlphaFoldDB" id="A0A4Y9EL61"/>